<feature type="compositionally biased region" description="Basic and acidic residues" evidence="1">
    <location>
        <begin position="154"/>
        <end position="165"/>
    </location>
</feature>
<feature type="compositionally biased region" description="Low complexity" evidence="1">
    <location>
        <begin position="48"/>
        <end position="61"/>
    </location>
</feature>
<feature type="compositionally biased region" description="Low complexity" evidence="1">
    <location>
        <begin position="370"/>
        <end position="406"/>
    </location>
</feature>
<feature type="region of interest" description="Disordered" evidence="1">
    <location>
        <begin position="326"/>
        <end position="419"/>
    </location>
</feature>
<protein>
    <submittedName>
        <fullName evidence="2">Uncharacterized protein</fullName>
    </submittedName>
</protein>
<keyword evidence="3" id="KW-1185">Reference proteome</keyword>
<feature type="compositionally biased region" description="Low complexity" evidence="1">
    <location>
        <begin position="482"/>
        <end position="496"/>
    </location>
</feature>
<feature type="compositionally biased region" description="Low complexity" evidence="1">
    <location>
        <begin position="346"/>
        <end position="355"/>
    </location>
</feature>
<accession>A0A9W6BAX4</accession>
<feature type="compositionally biased region" description="Gly residues" evidence="1">
    <location>
        <begin position="24"/>
        <end position="39"/>
    </location>
</feature>
<feature type="region of interest" description="Disordered" evidence="1">
    <location>
        <begin position="608"/>
        <end position="640"/>
    </location>
</feature>
<feature type="compositionally biased region" description="Low complexity" evidence="1">
    <location>
        <begin position="287"/>
        <end position="302"/>
    </location>
</feature>
<feature type="compositionally biased region" description="Low complexity" evidence="1">
    <location>
        <begin position="436"/>
        <end position="456"/>
    </location>
</feature>
<sequence length="718" mass="71471">MPTQPQQPGLPEGATTTTGAGATSAGGGCGGFGGGGGTPSGAPPLPLPEVVAAALRSGQRLSRQRRKKRSQLDPDPGQYWNPPPPAGPVWTIGARSQGPTPYKPEAGPGTTRVISRPRAHSERDPVYLTDMGGPFDDTLAPRVSPARPARRVTFHRDTMFRDSTDPTRGGRTRLEESAVSGPGGAAVPPPRARTPAAPAPPSPPLPPSPPRESGISSGTTYPAYSPPRAAQRPRPGPAAGIELPRNQPQQQSPPQSRKQRPASAGPGGRAASRERQPQPQPRRDAGGRVAAAAVAAAPTAAVRSREAAMERAMQMYRRVGLEQRYLAGEGGNGGAGGGSGWDKFIAGGLPAPTATAGGGGGGRGPPVSPPRQSQPQQLQQKLAAARPRVATPTAARRPTGPATAAGSSGGSGAGGRTLPARPVTHLQQQSYMADLAARQAASERQQRAGAAAAAAAPRPPASVPAARQQAAAELAAAADWAQQQAAGHQAQWTAAAEGRTAPGLGGPPAQTQGPLGMPVARVRRQLEARGVPGRPSTAGLSPREAALARAAAYMSGRGATGPVLFGGEAAGRGQGPVATAVPGGGGGGAGGAALPRSSSVGVQAAPEHAPRAPRVMSAPAGGIGADGRSGSRRRGSSGRAARSTVAAAAVVAGVAAVGPTAVAAAAVGGGGSGVPGPRAAGWQYDGRAAAGKLFRRLRSAGDRCGGCFDSPCGLGNRR</sequence>
<evidence type="ECO:0000313" key="2">
    <source>
        <dbReference type="EMBL" id="GLC48201.1"/>
    </source>
</evidence>
<dbReference type="EMBL" id="BRXU01000001">
    <property type="protein sequence ID" value="GLC48201.1"/>
    <property type="molecule type" value="Genomic_DNA"/>
</dbReference>
<name>A0A9W6BAX4_9CHLO</name>
<feature type="region of interest" description="Disordered" evidence="1">
    <location>
        <begin position="434"/>
        <end position="468"/>
    </location>
</feature>
<organism evidence="2 3">
    <name type="scientific">Pleodorina starrii</name>
    <dbReference type="NCBI Taxonomy" id="330485"/>
    <lineage>
        <taxon>Eukaryota</taxon>
        <taxon>Viridiplantae</taxon>
        <taxon>Chlorophyta</taxon>
        <taxon>core chlorophytes</taxon>
        <taxon>Chlorophyceae</taxon>
        <taxon>CS clade</taxon>
        <taxon>Chlamydomonadales</taxon>
        <taxon>Volvocaceae</taxon>
        <taxon>Pleodorina</taxon>
    </lineage>
</organism>
<gene>
    <name evidence="2" type="primary">PLEST007416</name>
    <name evidence="2" type="ORF">PLESTB_000070100</name>
</gene>
<feature type="compositionally biased region" description="Basic and acidic residues" evidence="1">
    <location>
        <begin position="271"/>
        <end position="286"/>
    </location>
</feature>
<dbReference type="AlphaFoldDB" id="A0A9W6BAX4"/>
<feature type="compositionally biased region" description="Low complexity" evidence="1">
    <location>
        <begin position="222"/>
        <end position="264"/>
    </location>
</feature>
<comment type="caution">
    <text evidence="2">The sequence shown here is derived from an EMBL/GenBank/DDBJ whole genome shotgun (WGS) entry which is preliminary data.</text>
</comment>
<reference evidence="2 3" key="1">
    <citation type="journal article" date="2023" name="Commun. Biol.">
        <title>Reorganization of the ancestral sex-determining regions during the evolution of trioecy in Pleodorina starrii.</title>
        <authorList>
            <person name="Takahashi K."/>
            <person name="Suzuki S."/>
            <person name="Kawai-Toyooka H."/>
            <person name="Yamamoto K."/>
            <person name="Hamaji T."/>
            <person name="Ootsuki R."/>
            <person name="Yamaguchi H."/>
            <person name="Kawachi M."/>
            <person name="Higashiyama T."/>
            <person name="Nozaki H."/>
        </authorList>
    </citation>
    <scope>NUCLEOTIDE SEQUENCE [LARGE SCALE GENOMIC DNA]</scope>
    <source>
        <strain evidence="2 3">NIES-4479</strain>
    </source>
</reference>
<evidence type="ECO:0000256" key="1">
    <source>
        <dbReference type="SAM" id="MobiDB-lite"/>
    </source>
</evidence>
<dbReference type="Proteomes" id="UP001165080">
    <property type="component" value="Unassembled WGS sequence"/>
</dbReference>
<feature type="compositionally biased region" description="Low complexity" evidence="1">
    <location>
        <begin position="9"/>
        <end position="23"/>
    </location>
</feature>
<feature type="region of interest" description="Disordered" evidence="1">
    <location>
        <begin position="1"/>
        <end position="306"/>
    </location>
</feature>
<evidence type="ECO:0000313" key="3">
    <source>
        <dbReference type="Proteomes" id="UP001165080"/>
    </source>
</evidence>
<proteinExistence type="predicted"/>
<feature type="compositionally biased region" description="Pro residues" evidence="1">
    <location>
        <begin position="187"/>
        <end position="210"/>
    </location>
</feature>
<feature type="compositionally biased region" description="Gly residues" evidence="1">
    <location>
        <begin position="328"/>
        <end position="340"/>
    </location>
</feature>
<feature type="region of interest" description="Disordered" evidence="1">
    <location>
        <begin position="482"/>
        <end position="515"/>
    </location>
</feature>